<keyword evidence="3" id="KW-1185">Reference proteome</keyword>
<keyword evidence="1" id="KW-0812">Transmembrane</keyword>
<evidence type="ECO:0000256" key="1">
    <source>
        <dbReference type="SAM" id="Phobius"/>
    </source>
</evidence>
<evidence type="ECO:0000313" key="3">
    <source>
        <dbReference type="Proteomes" id="UP000290287"/>
    </source>
</evidence>
<comment type="caution">
    <text evidence="2">The sequence shown here is derived from an EMBL/GenBank/DDBJ whole genome shotgun (WGS) entry which is preliminary data.</text>
</comment>
<keyword evidence="1" id="KW-1133">Transmembrane helix</keyword>
<dbReference type="EMBL" id="PEIB01000001">
    <property type="protein sequence ID" value="RXJ74824.1"/>
    <property type="molecule type" value="Genomic_DNA"/>
</dbReference>
<name>A0A4Q0YX04_9GAMM</name>
<dbReference type="Proteomes" id="UP000290287">
    <property type="component" value="Unassembled WGS sequence"/>
</dbReference>
<accession>A0A4Q0YX04</accession>
<evidence type="ECO:0000313" key="2">
    <source>
        <dbReference type="EMBL" id="RXJ74824.1"/>
    </source>
</evidence>
<sequence>MINQQYIQVKLIIICIKMSFIAILPIWLGAQCFYLSSRHQVYIETAITKFLGLSSLILGFVSGCWLFSLHYPNVSALLASVVVLMLSLILNTLLAPYFKNARFANSLVAALLLSFGALSYVV</sequence>
<organism evidence="2 3">
    <name type="scientific">Veronia nyctiphanis</name>
    <dbReference type="NCBI Taxonomy" id="1278244"/>
    <lineage>
        <taxon>Bacteria</taxon>
        <taxon>Pseudomonadati</taxon>
        <taxon>Pseudomonadota</taxon>
        <taxon>Gammaproteobacteria</taxon>
        <taxon>Vibrionales</taxon>
        <taxon>Vibrionaceae</taxon>
        <taxon>Veronia</taxon>
    </lineage>
</organism>
<reference evidence="2 3" key="1">
    <citation type="submission" date="2017-10" db="EMBL/GenBank/DDBJ databases">
        <title>Nyctiphanis sp. nov., isolated from the stomach of the euphausiid Nyctiphanes simplex (Hansen, 1911) in the Gulf of California.</title>
        <authorList>
            <person name="Gomez-Gil B."/>
            <person name="Aguilar-Mendez M."/>
            <person name="Lopez-Cortes A."/>
            <person name="Gomez-Gutierrez J."/>
            <person name="Roque A."/>
            <person name="Lang E."/>
            <person name="Gonzalez-Castillo A."/>
        </authorList>
    </citation>
    <scope>NUCLEOTIDE SEQUENCE [LARGE SCALE GENOMIC DNA]</scope>
    <source>
        <strain evidence="2 3">CAIM 600</strain>
    </source>
</reference>
<feature type="transmembrane region" description="Helical" evidence="1">
    <location>
        <begin position="103"/>
        <end position="121"/>
    </location>
</feature>
<proteinExistence type="predicted"/>
<feature type="transmembrane region" description="Helical" evidence="1">
    <location>
        <begin position="50"/>
        <end position="68"/>
    </location>
</feature>
<protein>
    <submittedName>
        <fullName evidence="2">Uncharacterized protein</fullName>
    </submittedName>
</protein>
<gene>
    <name evidence="2" type="ORF">CS022_00970</name>
</gene>
<feature type="transmembrane region" description="Helical" evidence="1">
    <location>
        <begin position="6"/>
        <end position="29"/>
    </location>
</feature>
<dbReference type="AlphaFoldDB" id="A0A4Q0YX04"/>
<feature type="transmembrane region" description="Helical" evidence="1">
    <location>
        <begin position="74"/>
        <end position="94"/>
    </location>
</feature>
<keyword evidence="1" id="KW-0472">Membrane</keyword>